<evidence type="ECO:0000313" key="1">
    <source>
        <dbReference type="EMBL" id="MBC5678464.1"/>
    </source>
</evidence>
<dbReference type="EMBL" id="JACOOS010000016">
    <property type="protein sequence ID" value="MBC5678464.1"/>
    <property type="molecule type" value="Genomic_DNA"/>
</dbReference>
<organism evidence="1 2">
    <name type="scientific">Anaerostipes hominis</name>
    <name type="common">ex Liu et al. 2021</name>
    <dbReference type="NCBI Taxonomy" id="2763018"/>
    <lineage>
        <taxon>Bacteria</taxon>
        <taxon>Bacillati</taxon>
        <taxon>Bacillota</taxon>
        <taxon>Clostridia</taxon>
        <taxon>Lachnospirales</taxon>
        <taxon>Lachnospiraceae</taxon>
        <taxon>Anaerostipes</taxon>
    </lineage>
</organism>
<dbReference type="InterPro" id="IPR035406">
    <property type="entry name" value="DUF5412"/>
</dbReference>
<dbReference type="Pfam" id="PF17428">
    <property type="entry name" value="DUF5412"/>
    <property type="match status" value="1"/>
</dbReference>
<protein>
    <recommendedName>
        <fullName evidence="3">DUF5412 domain-containing protein</fullName>
    </recommendedName>
</protein>
<sequence>MKKKKVFIFIIVLASIGWGIYHFTFDTQAVPKGKLFKSVKSPNGQYIANAFHGQDNATVDFSVIVEIEDTIKNKKKNIYFEYHCEEADIKWLSDNKIRINGKKLNIHKDVYDFRHE</sequence>
<gene>
    <name evidence="1" type="ORF">H8S22_12930</name>
</gene>
<dbReference type="RefSeq" id="WP_024728684.1">
    <property type="nucleotide sequence ID" value="NZ_JACOOS010000016.1"/>
</dbReference>
<evidence type="ECO:0000313" key="2">
    <source>
        <dbReference type="Proteomes" id="UP000635828"/>
    </source>
</evidence>
<comment type="caution">
    <text evidence="1">The sequence shown here is derived from an EMBL/GenBank/DDBJ whole genome shotgun (WGS) entry which is preliminary data.</text>
</comment>
<name>A0ABR7FTC9_9FIRM</name>
<dbReference type="Proteomes" id="UP000635828">
    <property type="component" value="Unassembled WGS sequence"/>
</dbReference>
<accession>A0ABR7FTC9</accession>
<keyword evidence="2" id="KW-1185">Reference proteome</keyword>
<reference evidence="1 2" key="1">
    <citation type="submission" date="2020-08" db="EMBL/GenBank/DDBJ databases">
        <title>Genome public.</title>
        <authorList>
            <person name="Liu C."/>
            <person name="Sun Q."/>
        </authorList>
    </citation>
    <scope>NUCLEOTIDE SEQUENCE [LARGE SCALE GENOMIC DNA]</scope>
    <source>
        <strain evidence="1 2">NSJ-7</strain>
    </source>
</reference>
<proteinExistence type="predicted"/>
<evidence type="ECO:0008006" key="3">
    <source>
        <dbReference type="Google" id="ProtNLM"/>
    </source>
</evidence>